<keyword evidence="3" id="KW-0560">Oxidoreductase</keyword>
<organism evidence="4 5">
    <name type="scientific">Coccomyxa viridis</name>
    <dbReference type="NCBI Taxonomy" id="1274662"/>
    <lineage>
        <taxon>Eukaryota</taxon>
        <taxon>Viridiplantae</taxon>
        <taxon>Chlorophyta</taxon>
        <taxon>core chlorophytes</taxon>
        <taxon>Trebouxiophyceae</taxon>
        <taxon>Trebouxiophyceae incertae sedis</taxon>
        <taxon>Coccomyxaceae</taxon>
        <taxon>Coccomyxa</taxon>
    </lineage>
</organism>
<sequence length="547" mass="60394">MPGPPGGLMGHLKHFNTLAVGHHKTVCQWARVYGGVFRVRLTNVNMVIVSDPLLVHSIIGRSTELEKSTSVFYDQFNVLAHEEEKSNLFTSKTDDWWRLIRKGLSPAFSANNLRKGFPEVQAVTNHVMSAMRKARGAPLPLEKAALCVTLDVIGRVGFQKDFGATASFEAVIEGKAPPPSGAGSSSWMDWANRVSEELGLKLNASGVAHSDFRMRMRALLEEVKARGDPKADDQSIAGLLLKLRDPKTGKKLSDDRLAAEFAVVYQGGTETTSLTTTWAIFMITQHPEVERKVLAELDAHGLLVTPARPNPRSLEWDDLGKLTYTNNCIKESMRMLPALTGTNRMADQDIMLGGYLIPRNTMIWCNLNALFSSPDVWHEPDKYIPERWETSGAEYVQTTDGKAATTGVSVQVNATGDVHAASEAAELLQDTEKENEHRVKRFIPFSIGPRDCIGQNLARVNYQTTVPMLLSQFSFKLAEEMGGYQGIRDAETIGVMPFTVRPAHGLKRLWLPRLECTGMLALRPAKGFQMHCTPRSQLAEGQAVAPS</sequence>
<keyword evidence="3" id="KW-0503">Monooxygenase</keyword>
<comment type="similarity">
    <text evidence="2 3">Belongs to the cytochrome P450 family.</text>
</comment>
<gene>
    <name evidence="4" type="primary">g3046</name>
    <name evidence="4" type="ORF">VP750_LOCUS2603</name>
</gene>
<comment type="cofactor">
    <cofactor evidence="1">
        <name>heme</name>
        <dbReference type="ChEBI" id="CHEBI:30413"/>
    </cofactor>
</comment>
<keyword evidence="5" id="KW-1185">Reference proteome</keyword>
<dbReference type="SUPFAM" id="SSF48264">
    <property type="entry name" value="Cytochrome P450"/>
    <property type="match status" value="1"/>
</dbReference>
<dbReference type="PRINTS" id="PR00463">
    <property type="entry name" value="EP450I"/>
</dbReference>
<dbReference type="InterPro" id="IPR002401">
    <property type="entry name" value="Cyt_P450_E_grp-I"/>
</dbReference>
<protein>
    <submittedName>
        <fullName evidence="4">G3046 protein</fullName>
    </submittedName>
</protein>
<reference evidence="4 5" key="1">
    <citation type="submission" date="2024-06" db="EMBL/GenBank/DDBJ databases">
        <authorList>
            <person name="Kraege A."/>
            <person name="Thomma B."/>
        </authorList>
    </citation>
    <scope>NUCLEOTIDE SEQUENCE [LARGE SCALE GENOMIC DNA]</scope>
</reference>
<comment type="caution">
    <text evidence="4">The sequence shown here is derived from an EMBL/GenBank/DDBJ whole genome shotgun (WGS) entry which is preliminary data.</text>
</comment>
<dbReference type="PANTHER" id="PTHR24305">
    <property type="entry name" value="CYTOCHROME P450"/>
    <property type="match status" value="1"/>
</dbReference>
<dbReference type="EMBL" id="CAXHTA020000004">
    <property type="protein sequence ID" value="CAL5220944.1"/>
    <property type="molecule type" value="Genomic_DNA"/>
</dbReference>
<accession>A0ABP1FLU7</accession>
<keyword evidence="3" id="KW-0408">Iron</keyword>
<dbReference type="PROSITE" id="PS00086">
    <property type="entry name" value="CYTOCHROME_P450"/>
    <property type="match status" value="1"/>
</dbReference>
<dbReference type="Proteomes" id="UP001497392">
    <property type="component" value="Unassembled WGS sequence"/>
</dbReference>
<evidence type="ECO:0000256" key="2">
    <source>
        <dbReference type="ARBA" id="ARBA00010617"/>
    </source>
</evidence>
<dbReference type="PRINTS" id="PR00385">
    <property type="entry name" value="P450"/>
</dbReference>
<keyword evidence="3" id="KW-0349">Heme</keyword>
<dbReference type="InterPro" id="IPR036396">
    <property type="entry name" value="Cyt_P450_sf"/>
</dbReference>
<dbReference type="CDD" id="cd00302">
    <property type="entry name" value="cytochrome_P450"/>
    <property type="match status" value="1"/>
</dbReference>
<evidence type="ECO:0000256" key="3">
    <source>
        <dbReference type="RuleBase" id="RU000461"/>
    </source>
</evidence>
<evidence type="ECO:0000313" key="5">
    <source>
        <dbReference type="Proteomes" id="UP001497392"/>
    </source>
</evidence>
<dbReference type="Pfam" id="PF00067">
    <property type="entry name" value="p450"/>
    <property type="match status" value="1"/>
</dbReference>
<keyword evidence="3" id="KW-0479">Metal-binding</keyword>
<proteinExistence type="inferred from homology"/>
<dbReference type="InterPro" id="IPR001128">
    <property type="entry name" value="Cyt_P450"/>
</dbReference>
<dbReference type="InterPro" id="IPR050121">
    <property type="entry name" value="Cytochrome_P450_monoxygenase"/>
</dbReference>
<dbReference type="PANTHER" id="PTHR24305:SF166">
    <property type="entry name" value="CYTOCHROME P450 12A4, MITOCHONDRIAL-RELATED"/>
    <property type="match status" value="1"/>
</dbReference>
<dbReference type="Gene3D" id="1.10.630.10">
    <property type="entry name" value="Cytochrome P450"/>
    <property type="match status" value="1"/>
</dbReference>
<evidence type="ECO:0000256" key="1">
    <source>
        <dbReference type="ARBA" id="ARBA00001971"/>
    </source>
</evidence>
<dbReference type="InterPro" id="IPR017972">
    <property type="entry name" value="Cyt_P450_CS"/>
</dbReference>
<evidence type="ECO:0000313" key="4">
    <source>
        <dbReference type="EMBL" id="CAL5220944.1"/>
    </source>
</evidence>
<name>A0ABP1FLU7_9CHLO</name>